<proteinExistence type="inferred from homology"/>
<dbReference type="Pfam" id="PF01336">
    <property type="entry name" value="tRNA_anti-codon"/>
    <property type="match status" value="1"/>
</dbReference>
<dbReference type="STRING" id="763665.A0A2G5B6H4"/>
<dbReference type="GO" id="GO:0006310">
    <property type="term" value="P:DNA recombination"/>
    <property type="evidence" value="ECO:0007669"/>
    <property type="project" value="InterPro"/>
</dbReference>
<dbReference type="SUPFAM" id="SSF50249">
    <property type="entry name" value="Nucleic acid-binding proteins"/>
    <property type="match status" value="3"/>
</dbReference>
<evidence type="ECO:0000259" key="11">
    <source>
        <dbReference type="Pfam" id="PF01336"/>
    </source>
</evidence>
<dbReference type="Pfam" id="PF04057">
    <property type="entry name" value="Rep-A_N"/>
    <property type="match status" value="1"/>
</dbReference>
<dbReference type="GO" id="GO:0000781">
    <property type="term" value="C:chromosome, telomeric region"/>
    <property type="evidence" value="ECO:0007669"/>
    <property type="project" value="UniProtKB-ARBA"/>
</dbReference>
<dbReference type="Pfam" id="PF16900">
    <property type="entry name" value="REPA_OB_2"/>
    <property type="match status" value="1"/>
</dbReference>
<evidence type="ECO:0000256" key="4">
    <source>
        <dbReference type="ARBA" id="ARBA00022723"/>
    </source>
</evidence>
<dbReference type="FunFam" id="2.40.50.140:FF:000064">
    <property type="entry name" value="Replication protein A subunit"/>
    <property type="match status" value="1"/>
</dbReference>
<dbReference type="GO" id="GO:0003677">
    <property type="term" value="F:DNA binding"/>
    <property type="evidence" value="ECO:0007669"/>
    <property type="project" value="UniProtKB-KW"/>
</dbReference>
<name>A0A2G5B6H4_COERN</name>
<dbReference type="GO" id="GO:0006281">
    <property type="term" value="P:DNA repair"/>
    <property type="evidence" value="ECO:0007669"/>
    <property type="project" value="InterPro"/>
</dbReference>
<dbReference type="GO" id="GO:0008270">
    <property type="term" value="F:zinc ion binding"/>
    <property type="evidence" value="ECO:0007669"/>
    <property type="project" value="UniProtKB-KW"/>
</dbReference>
<evidence type="ECO:0000256" key="2">
    <source>
        <dbReference type="ARBA" id="ARBA00005690"/>
    </source>
</evidence>
<feature type="domain" description="Replication factor A C-terminal" evidence="13">
    <location>
        <begin position="485"/>
        <end position="632"/>
    </location>
</feature>
<dbReference type="CDD" id="cd04475">
    <property type="entry name" value="RPA1_DBD_B"/>
    <property type="match status" value="1"/>
</dbReference>
<accession>A0A2G5B6H4</accession>
<feature type="compositionally biased region" description="Low complexity" evidence="10">
    <location>
        <begin position="143"/>
        <end position="176"/>
    </location>
</feature>
<evidence type="ECO:0000256" key="1">
    <source>
        <dbReference type="ARBA" id="ARBA00004123"/>
    </source>
</evidence>
<feature type="region of interest" description="Disordered" evidence="10">
    <location>
        <begin position="120"/>
        <end position="208"/>
    </location>
</feature>
<evidence type="ECO:0000259" key="14">
    <source>
        <dbReference type="Pfam" id="PF16900"/>
    </source>
</evidence>
<dbReference type="InterPro" id="IPR047192">
    <property type="entry name" value="Euk_RPA1_DBD_C"/>
</dbReference>
<dbReference type="CDD" id="cd04476">
    <property type="entry name" value="RPA1_DBD_C"/>
    <property type="match status" value="1"/>
</dbReference>
<dbReference type="InterPro" id="IPR004591">
    <property type="entry name" value="Rfa1"/>
</dbReference>
<keyword evidence="7 9" id="KW-0238">DNA-binding</keyword>
<sequence>MQLSAGEIARLKTLESGTAITDPILVQVISNLQPFGNQAAGAPLRYRCMVSDSEQSIVTILPAHLTQLVEDQKICRFTVLKILRCSPTKKVRPNEAPMSFFIVGDAEVVTTLTEKVGFPEKSVQPQLPNTSAMAAPAHQQTFQPPQQQQQQQQPYQQPPQQQQSYQQPPQQQQQQSYGSSFMSRVGDTKPAVYGSAPHAAVHSGPTPALHPIKDLNPYHNRWTIRARVTQKSPVRSWNKPNSQGRLFSVNLLDETGEIRATGFTQQVDRLYPLFEVGKVYYISNAQVKMARQQFSNLNNEYELTFEDSTVVEQCVDATAVPQENFNFVPLSSLIKFEKGNVVDVLCVLRQIGELSEITTKAGDRKMIKRDLLVVDKSAFQVRATLWGEEAKAFDMPEESIVAFKGMRVGDFGGRTLSLPSVGTMVRAPDITEAHALQGWYDSVGRSTSFQSFDANSSGEQRQDAQLKTMAQVRDENIGGTENTDYFTVKGTIVYIRSTSPLSYPACVSPDCNKKVIEDSSSGQWRCEKCQRSFAAPEYRYLFSLNVSDETGQNWLQCFNDSGELILGCKANEMVQLQNSDEAAFNQRIADATFKEFKFRCRAKTEVFNEQQRVRITVVSLQSIDYVAESKRLSKLIDEFAL</sequence>
<evidence type="ECO:0000259" key="13">
    <source>
        <dbReference type="Pfam" id="PF08646"/>
    </source>
</evidence>
<dbReference type="PANTHER" id="PTHR47165">
    <property type="entry name" value="OS03G0429900 PROTEIN"/>
    <property type="match status" value="1"/>
</dbReference>
<evidence type="ECO:0000256" key="7">
    <source>
        <dbReference type="ARBA" id="ARBA00023125"/>
    </source>
</evidence>
<keyword evidence="8 9" id="KW-0539">Nucleus</keyword>
<evidence type="ECO:0000259" key="12">
    <source>
        <dbReference type="Pfam" id="PF04057"/>
    </source>
</evidence>
<feature type="domain" description="Replication protein A OB" evidence="14">
    <location>
        <begin position="331"/>
        <end position="425"/>
    </location>
</feature>
<dbReference type="InterPro" id="IPR004365">
    <property type="entry name" value="NA-bd_OB_tRNA"/>
</dbReference>
<dbReference type="SUPFAM" id="SSF81995">
    <property type="entry name" value="beta-sandwich domain of Sec23/24"/>
    <property type="match status" value="1"/>
</dbReference>
<dbReference type="FunFam" id="2.40.50.140:FF:000090">
    <property type="entry name" value="Replication protein A subunit"/>
    <property type="match status" value="1"/>
</dbReference>
<dbReference type="InterPro" id="IPR031657">
    <property type="entry name" value="REPA_OB_2"/>
</dbReference>
<evidence type="ECO:0000256" key="8">
    <source>
        <dbReference type="ARBA" id="ARBA00023242"/>
    </source>
</evidence>
<organism evidence="15 16">
    <name type="scientific">Coemansia reversa (strain ATCC 12441 / NRRL 1564)</name>
    <dbReference type="NCBI Taxonomy" id="763665"/>
    <lineage>
        <taxon>Eukaryota</taxon>
        <taxon>Fungi</taxon>
        <taxon>Fungi incertae sedis</taxon>
        <taxon>Zoopagomycota</taxon>
        <taxon>Kickxellomycotina</taxon>
        <taxon>Kickxellomycetes</taxon>
        <taxon>Kickxellales</taxon>
        <taxon>Kickxellaceae</taxon>
        <taxon>Coemansia</taxon>
    </lineage>
</organism>
<evidence type="ECO:0000256" key="5">
    <source>
        <dbReference type="ARBA" id="ARBA00022771"/>
    </source>
</evidence>
<feature type="compositionally biased region" description="Polar residues" evidence="10">
    <location>
        <begin position="123"/>
        <end position="142"/>
    </location>
</feature>
<dbReference type="OrthoDB" id="1751331at2759"/>
<keyword evidence="4 9" id="KW-0479">Metal-binding</keyword>
<evidence type="ECO:0000256" key="10">
    <source>
        <dbReference type="SAM" id="MobiDB-lite"/>
    </source>
</evidence>
<comment type="subunit">
    <text evidence="9">Component of the heterotrimeric canonical replication protein A complex (RPA).</text>
</comment>
<comment type="similarity">
    <text evidence="2 9">Belongs to the replication factor A protein 1 family.</text>
</comment>
<dbReference type="Gene3D" id="2.40.50.140">
    <property type="entry name" value="Nucleic acid-binding proteins"/>
    <property type="match status" value="4"/>
</dbReference>
<protein>
    <recommendedName>
        <fullName evidence="9">Replication protein A subunit</fullName>
    </recommendedName>
</protein>
<dbReference type="GO" id="GO:0005662">
    <property type="term" value="C:DNA replication factor A complex"/>
    <property type="evidence" value="ECO:0007669"/>
    <property type="project" value="UniProtKB-ARBA"/>
</dbReference>
<dbReference type="Pfam" id="PF08646">
    <property type="entry name" value="Rep_fac-A_C"/>
    <property type="match status" value="1"/>
</dbReference>
<comment type="function">
    <text evidence="9">As part of the replication protein A (RPA/RP-A), a single-stranded DNA-binding heterotrimeric complex, may play an essential role in DNA replication, recombination and repair. Binds and stabilizes single-stranded DNA intermediates, preventing complementary DNA reannealing and recruiting different proteins involved in DNA metabolism.</text>
</comment>
<dbReference type="GO" id="GO:0006260">
    <property type="term" value="P:DNA replication"/>
    <property type="evidence" value="ECO:0007669"/>
    <property type="project" value="UniProtKB-KW"/>
</dbReference>
<evidence type="ECO:0000256" key="6">
    <source>
        <dbReference type="ARBA" id="ARBA00022833"/>
    </source>
</evidence>
<keyword evidence="5 9" id="KW-0863">Zinc-finger</keyword>
<reference evidence="15 16" key="1">
    <citation type="journal article" date="2015" name="Genome Biol. Evol.">
        <title>Phylogenomic analyses indicate that early fungi evolved digesting cell walls of algal ancestors of land plants.</title>
        <authorList>
            <person name="Chang Y."/>
            <person name="Wang S."/>
            <person name="Sekimoto S."/>
            <person name="Aerts A.L."/>
            <person name="Choi C."/>
            <person name="Clum A."/>
            <person name="LaButti K.M."/>
            <person name="Lindquist E.A."/>
            <person name="Yee Ngan C."/>
            <person name="Ohm R.A."/>
            <person name="Salamov A.A."/>
            <person name="Grigoriev I.V."/>
            <person name="Spatafora J.W."/>
            <person name="Berbee M.L."/>
        </authorList>
    </citation>
    <scope>NUCLEOTIDE SEQUENCE [LARGE SCALE GENOMIC DNA]</scope>
    <source>
        <strain evidence="15 16">NRRL 1564</strain>
    </source>
</reference>
<dbReference type="NCBIfam" id="TIGR00617">
    <property type="entry name" value="rpa1"/>
    <property type="match status" value="1"/>
</dbReference>
<dbReference type="FunFam" id="2.40.50.140:FF:000041">
    <property type="entry name" value="Replication protein A subunit"/>
    <property type="match status" value="1"/>
</dbReference>
<gene>
    <name evidence="15" type="ORF">COEREDRAFT_82625</name>
</gene>
<evidence type="ECO:0000313" key="15">
    <source>
        <dbReference type="EMBL" id="PIA14594.1"/>
    </source>
</evidence>
<keyword evidence="6 9" id="KW-0862">Zinc</keyword>
<keyword evidence="16" id="KW-1185">Reference proteome</keyword>
<evidence type="ECO:0000313" key="16">
    <source>
        <dbReference type="Proteomes" id="UP000242474"/>
    </source>
</evidence>
<feature type="domain" description="OB" evidence="11">
    <location>
        <begin position="222"/>
        <end position="304"/>
    </location>
</feature>
<dbReference type="InterPro" id="IPR007199">
    <property type="entry name" value="Rep_factor-A_N"/>
</dbReference>
<keyword evidence="3 9" id="KW-0235">DNA replication</keyword>
<feature type="domain" description="Replication factor-A protein 1 N-terminal" evidence="12">
    <location>
        <begin position="3"/>
        <end position="84"/>
    </location>
</feature>
<evidence type="ECO:0000256" key="9">
    <source>
        <dbReference type="RuleBase" id="RU364130"/>
    </source>
</evidence>
<dbReference type="Proteomes" id="UP000242474">
    <property type="component" value="Unassembled WGS sequence"/>
</dbReference>
<dbReference type="GO" id="GO:0007004">
    <property type="term" value="P:telomere maintenance via telomerase"/>
    <property type="evidence" value="ECO:0007669"/>
    <property type="project" value="UniProtKB-ARBA"/>
</dbReference>
<dbReference type="AlphaFoldDB" id="A0A2G5B6H4"/>
<dbReference type="InterPro" id="IPR012340">
    <property type="entry name" value="NA-bd_OB-fold"/>
</dbReference>
<dbReference type="CDD" id="cd04474">
    <property type="entry name" value="RPA1_DBD_A"/>
    <property type="match status" value="1"/>
</dbReference>
<dbReference type="InterPro" id="IPR013955">
    <property type="entry name" value="Rep_factor-A_C"/>
</dbReference>
<comment type="subcellular location">
    <subcellularLocation>
        <location evidence="1 9">Nucleus</location>
    </subcellularLocation>
</comment>
<dbReference type="PANTHER" id="PTHR47165:SF4">
    <property type="entry name" value="OS03G0429900 PROTEIN"/>
    <property type="match status" value="1"/>
</dbReference>
<dbReference type="EMBL" id="KZ303515">
    <property type="protein sequence ID" value="PIA14594.1"/>
    <property type="molecule type" value="Genomic_DNA"/>
</dbReference>
<evidence type="ECO:0000256" key="3">
    <source>
        <dbReference type="ARBA" id="ARBA00022705"/>
    </source>
</evidence>